<dbReference type="SUPFAM" id="SSF48113">
    <property type="entry name" value="Heme-dependent peroxidases"/>
    <property type="match status" value="1"/>
</dbReference>
<name>A0A067T0D9_GALM3</name>
<evidence type="ECO:0000313" key="2">
    <source>
        <dbReference type="EMBL" id="KDR73394.1"/>
    </source>
</evidence>
<dbReference type="GO" id="GO:0020037">
    <property type="term" value="F:heme binding"/>
    <property type="evidence" value="ECO:0007669"/>
    <property type="project" value="InterPro"/>
</dbReference>
<dbReference type="InterPro" id="IPR037120">
    <property type="entry name" value="Haem_peroxidase_sf_animal"/>
</dbReference>
<dbReference type="PANTHER" id="PTHR11903:SF37">
    <property type="entry name" value="PSI-PRODUCING OXYGENASE A"/>
    <property type="match status" value="1"/>
</dbReference>
<dbReference type="GO" id="GO:0006979">
    <property type="term" value="P:response to oxidative stress"/>
    <property type="evidence" value="ECO:0007669"/>
    <property type="project" value="InterPro"/>
</dbReference>
<dbReference type="PANTHER" id="PTHR11903">
    <property type="entry name" value="PROSTAGLANDIN G/H SYNTHASE"/>
    <property type="match status" value="1"/>
</dbReference>
<dbReference type="InterPro" id="IPR010255">
    <property type="entry name" value="Haem_peroxidase_sf"/>
</dbReference>
<dbReference type="InterPro" id="IPR050783">
    <property type="entry name" value="Oxylipin_biosynth_metab"/>
</dbReference>
<dbReference type="STRING" id="685588.A0A067T0D9"/>
<feature type="region of interest" description="Disordered" evidence="1">
    <location>
        <begin position="56"/>
        <end position="89"/>
    </location>
</feature>
<accession>A0A067T0D9</accession>
<evidence type="ECO:0000256" key="1">
    <source>
        <dbReference type="SAM" id="MobiDB-lite"/>
    </source>
</evidence>
<dbReference type="Proteomes" id="UP000027222">
    <property type="component" value="Unassembled WGS sequence"/>
</dbReference>
<dbReference type="HOGENOM" id="CLU_765137_0_0_1"/>
<dbReference type="GO" id="GO:0004601">
    <property type="term" value="F:peroxidase activity"/>
    <property type="evidence" value="ECO:0007669"/>
    <property type="project" value="InterPro"/>
</dbReference>
<dbReference type="OrthoDB" id="823504at2759"/>
<protein>
    <submittedName>
        <fullName evidence="2">Uncharacterized protein</fullName>
    </submittedName>
</protein>
<sequence>MSSVVKWEGLKVSRGLGNHVSFEFNLLYRWHATVSATDESWTEGVFKQTFGDKQFDQSSLTRQSTPRNASLPESKVTQMEGSPKMTWPRSCTSPLRITPTPSSDAAPACAPTCEDDGYWAGQTVGSLHDERVHGFSSGSDAHFFEEWNPDPEIAVAAHRLYGHVDDLELYTGLQAESTMPLTDGSRFACGYTTIPAFLVMLSPFFIETVSIPVTPLVRLYFYRYDYLGNMKNGGKGGQIAPPYFAPSRPLNSVYSLVPFFTASRMQTIPIHQGHQVKYDFNGPGHSRTYPPPFASWLLYGYVYILTTLTTPPSRKAYQASRLASSRTLSTLRCHVAAGLFTEFDMFEMLATLCTSVNSSAKV</sequence>
<gene>
    <name evidence="2" type="ORF">GALMADRAFT_212793</name>
</gene>
<dbReference type="Gene3D" id="1.10.640.10">
    <property type="entry name" value="Haem peroxidase domain superfamily, animal type"/>
    <property type="match status" value="1"/>
</dbReference>
<dbReference type="AlphaFoldDB" id="A0A067T0D9"/>
<dbReference type="EMBL" id="KL142386">
    <property type="protein sequence ID" value="KDR73394.1"/>
    <property type="molecule type" value="Genomic_DNA"/>
</dbReference>
<organism evidence="2 3">
    <name type="scientific">Galerina marginata (strain CBS 339.88)</name>
    <dbReference type="NCBI Taxonomy" id="685588"/>
    <lineage>
        <taxon>Eukaryota</taxon>
        <taxon>Fungi</taxon>
        <taxon>Dikarya</taxon>
        <taxon>Basidiomycota</taxon>
        <taxon>Agaricomycotina</taxon>
        <taxon>Agaricomycetes</taxon>
        <taxon>Agaricomycetidae</taxon>
        <taxon>Agaricales</taxon>
        <taxon>Agaricineae</taxon>
        <taxon>Strophariaceae</taxon>
        <taxon>Galerina</taxon>
    </lineage>
</organism>
<keyword evidence="3" id="KW-1185">Reference proteome</keyword>
<feature type="compositionally biased region" description="Polar residues" evidence="1">
    <location>
        <begin position="56"/>
        <end position="68"/>
    </location>
</feature>
<evidence type="ECO:0000313" key="3">
    <source>
        <dbReference type="Proteomes" id="UP000027222"/>
    </source>
</evidence>
<reference evidence="3" key="1">
    <citation type="journal article" date="2014" name="Proc. Natl. Acad. Sci. U.S.A.">
        <title>Extensive sampling of basidiomycete genomes demonstrates inadequacy of the white-rot/brown-rot paradigm for wood decay fungi.</title>
        <authorList>
            <person name="Riley R."/>
            <person name="Salamov A.A."/>
            <person name="Brown D.W."/>
            <person name="Nagy L.G."/>
            <person name="Floudas D."/>
            <person name="Held B.W."/>
            <person name="Levasseur A."/>
            <person name="Lombard V."/>
            <person name="Morin E."/>
            <person name="Otillar R."/>
            <person name="Lindquist E.A."/>
            <person name="Sun H."/>
            <person name="LaButti K.M."/>
            <person name="Schmutz J."/>
            <person name="Jabbour D."/>
            <person name="Luo H."/>
            <person name="Baker S.E."/>
            <person name="Pisabarro A.G."/>
            <person name="Walton J.D."/>
            <person name="Blanchette R.A."/>
            <person name="Henrissat B."/>
            <person name="Martin F."/>
            <person name="Cullen D."/>
            <person name="Hibbett D.S."/>
            <person name="Grigoriev I.V."/>
        </authorList>
    </citation>
    <scope>NUCLEOTIDE SEQUENCE [LARGE SCALE GENOMIC DNA]</scope>
    <source>
        <strain evidence="3">CBS 339.88</strain>
    </source>
</reference>
<proteinExistence type="predicted"/>